<dbReference type="AlphaFoldDB" id="A0A0V8GD51"/>
<dbReference type="InterPro" id="IPR036890">
    <property type="entry name" value="HATPase_C_sf"/>
</dbReference>
<dbReference type="Proteomes" id="UP000053797">
    <property type="component" value="Unassembled WGS sequence"/>
</dbReference>
<dbReference type="PANTHER" id="PTHR45453:SF1">
    <property type="entry name" value="PHOSPHATE REGULON SENSOR PROTEIN PHOR"/>
    <property type="match status" value="1"/>
</dbReference>
<dbReference type="SUPFAM" id="SSF55874">
    <property type="entry name" value="ATPase domain of HSP90 chaperone/DNA topoisomerase II/histidine kinase"/>
    <property type="match status" value="1"/>
</dbReference>
<proteinExistence type="predicted"/>
<keyword evidence="9" id="KW-0067">ATP-binding</keyword>
<dbReference type="PROSITE" id="PS50109">
    <property type="entry name" value="HIS_KIN"/>
    <property type="match status" value="1"/>
</dbReference>
<keyword evidence="5" id="KW-0597">Phosphoprotein</keyword>
<dbReference type="InterPro" id="IPR003660">
    <property type="entry name" value="HAMP_dom"/>
</dbReference>
<sequence length="464" mass="53713">MIKRYTIRRRIWITIWFTSVFSAILFVLLTFYLYDRFYLQTQEDILLNRGEKLINIYESEGLSGAFYDGMTYTNELTESKVFFIDFLKKNPAGLRFLTNADIEELRNGETVVSSRTHPIEGTDILMTGFPIIENNRLVGTLILYLELGQISEPFRPLRLMIFFMIGLIVLNLVIFGRQIIDTIIRPLIDMKRASTVYAQGDFDYRIPIQSDDEIGELAETLNKMAESLGEVDEQRKEFLANVSHELRTPLSYIRGYTEMMQDDSLEEEKRAQYYQIIERETERLQRLVNDLLDLAQLERDSYPMSKQPLVFSQVLEDVIYRMEPIAQSKGVTFVMNLDPDQIVLGDTDRLEQVFGNLLDNALRYTPPGKQIFLSTETIGDRTHCLIRDEGEGIPEEHLDRLTKRFYRVDKSRTRKDGGTGLGLAITKHIIDRHDGTIRFDSVLGEGTTVHIELPLLPDEENGFE</sequence>
<dbReference type="Pfam" id="PF02518">
    <property type="entry name" value="HATPase_c"/>
    <property type="match status" value="1"/>
</dbReference>
<dbReference type="CDD" id="cd06225">
    <property type="entry name" value="HAMP"/>
    <property type="match status" value="1"/>
</dbReference>
<evidence type="ECO:0000313" key="16">
    <source>
        <dbReference type="Proteomes" id="UP000053797"/>
    </source>
</evidence>
<keyword evidence="10" id="KW-0902">Two-component regulatory system</keyword>
<dbReference type="GO" id="GO:0005886">
    <property type="term" value="C:plasma membrane"/>
    <property type="evidence" value="ECO:0007669"/>
    <property type="project" value="UniProtKB-SubCell"/>
</dbReference>
<keyword evidence="12" id="KW-1133">Transmembrane helix</keyword>
<feature type="transmembrane region" description="Helical" evidence="12">
    <location>
        <begin position="157"/>
        <end position="175"/>
    </location>
</feature>
<evidence type="ECO:0000256" key="9">
    <source>
        <dbReference type="ARBA" id="ARBA00022840"/>
    </source>
</evidence>
<comment type="subcellular location">
    <subcellularLocation>
        <location evidence="2">Cell membrane</location>
        <topology evidence="2">Multi-pass membrane protein</topology>
    </subcellularLocation>
</comment>
<dbReference type="RefSeq" id="WP_058265785.1">
    <property type="nucleotide sequence ID" value="NZ_FMYN01000005.1"/>
</dbReference>
<evidence type="ECO:0000259" key="13">
    <source>
        <dbReference type="PROSITE" id="PS50109"/>
    </source>
</evidence>
<evidence type="ECO:0000256" key="11">
    <source>
        <dbReference type="ARBA" id="ARBA00023136"/>
    </source>
</evidence>
<evidence type="ECO:0000256" key="10">
    <source>
        <dbReference type="ARBA" id="ARBA00023012"/>
    </source>
</evidence>
<dbReference type="InterPro" id="IPR005467">
    <property type="entry name" value="His_kinase_dom"/>
</dbReference>
<dbReference type="PROSITE" id="PS50885">
    <property type="entry name" value="HAMP"/>
    <property type="match status" value="1"/>
</dbReference>
<evidence type="ECO:0000313" key="15">
    <source>
        <dbReference type="EMBL" id="KSU48216.1"/>
    </source>
</evidence>
<dbReference type="EC" id="2.7.13.3" evidence="3"/>
<keyword evidence="7" id="KW-0547">Nucleotide-binding</keyword>
<dbReference type="GO" id="GO:0005524">
    <property type="term" value="F:ATP binding"/>
    <property type="evidence" value="ECO:0007669"/>
    <property type="project" value="UniProtKB-KW"/>
</dbReference>
<dbReference type="FunFam" id="3.30.565.10:FF:000006">
    <property type="entry name" value="Sensor histidine kinase WalK"/>
    <property type="match status" value="1"/>
</dbReference>
<keyword evidence="8 15" id="KW-0418">Kinase</keyword>
<dbReference type="Gene3D" id="6.10.340.10">
    <property type="match status" value="1"/>
</dbReference>
<organism evidence="15 16">
    <name type="scientific">Exiguobacterium indicum</name>
    <dbReference type="NCBI Taxonomy" id="296995"/>
    <lineage>
        <taxon>Bacteria</taxon>
        <taxon>Bacillati</taxon>
        <taxon>Bacillota</taxon>
        <taxon>Bacilli</taxon>
        <taxon>Bacillales</taxon>
        <taxon>Bacillales Family XII. Incertae Sedis</taxon>
        <taxon>Exiguobacterium</taxon>
    </lineage>
</organism>
<gene>
    <name evidence="15" type="ORF">AS033_13860</name>
</gene>
<comment type="caution">
    <text evidence="15">The sequence shown here is derived from an EMBL/GenBank/DDBJ whole genome shotgun (WGS) entry which is preliminary data.</text>
</comment>
<dbReference type="Pfam" id="PF00672">
    <property type="entry name" value="HAMP"/>
    <property type="match status" value="1"/>
</dbReference>
<feature type="domain" description="HAMP" evidence="14">
    <location>
        <begin position="181"/>
        <end position="233"/>
    </location>
</feature>
<dbReference type="PRINTS" id="PR00344">
    <property type="entry name" value="BCTRLSENSOR"/>
</dbReference>
<evidence type="ECO:0000256" key="2">
    <source>
        <dbReference type="ARBA" id="ARBA00004651"/>
    </source>
</evidence>
<dbReference type="OrthoDB" id="3436at2"/>
<dbReference type="InterPro" id="IPR036097">
    <property type="entry name" value="HisK_dim/P_sf"/>
</dbReference>
<dbReference type="GO" id="GO:0000155">
    <property type="term" value="F:phosphorelay sensor kinase activity"/>
    <property type="evidence" value="ECO:0007669"/>
    <property type="project" value="InterPro"/>
</dbReference>
<keyword evidence="6" id="KW-0808">Transferase</keyword>
<dbReference type="Pfam" id="PF00512">
    <property type="entry name" value="HisKA"/>
    <property type="match status" value="1"/>
</dbReference>
<dbReference type="SUPFAM" id="SSF158472">
    <property type="entry name" value="HAMP domain-like"/>
    <property type="match status" value="1"/>
</dbReference>
<dbReference type="SUPFAM" id="SSF47384">
    <property type="entry name" value="Homodimeric domain of signal transducing histidine kinase"/>
    <property type="match status" value="1"/>
</dbReference>
<comment type="catalytic activity">
    <reaction evidence="1">
        <text>ATP + protein L-histidine = ADP + protein N-phospho-L-histidine.</text>
        <dbReference type="EC" id="2.7.13.3"/>
    </reaction>
</comment>
<reference evidence="15 16" key="1">
    <citation type="journal article" date="2015" name="Int. J. Syst. Evol. Microbiol.">
        <title>Exiguobacterium enclense sp. nov., isolated from sediment.</title>
        <authorList>
            <person name="Dastager S.G."/>
            <person name="Mawlankar R."/>
            <person name="Sonalkar V.V."/>
            <person name="Thorat M.N."/>
            <person name="Mual P."/>
            <person name="Verma A."/>
            <person name="Krishnamurthi S."/>
            <person name="Tang S.K."/>
            <person name="Li W.J."/>
        </authorList>
    </citation>
    <scope>NUCLEOTIDE SEQUENCE [LARGE SCALE GENOMIC DNA]</scope>
    <source>
        <strain evidence="15 16">NIO-1109</strain>
    </source>
</reference>
<evidence type="ECO:0000256" key="3">
    <source>
        <dbReference type="ARBA" id="ARBA00012438"/>
    </source>
</evidence>
<evidence type="ECO:0000256" key="7">
    <source>
        <dbReference type="ARBA" id="ARBA00022741"/>
    </source>
</evidence>
<protein>
    <recommendedName>
        <fullName evidence="3">histidine kinase</fullName>
        <ecNumber evidence="3">2.7.13.3</ecNumber>
    </recommendedName>
</protein>
<dbReference type="Gene3D" id="3.30.565.10">
    <property type="entry name" value="Histidine kinase-like ATPase, C-terminal domain"/>
    <property type="match status" value="1"/>
</dbReference>
<dbReference type="PANTHER" id="PTHR45453">
    <property type="entry name" value="PHOSPHATE REGULON SENSOR PROTEIN PHOR"/>
    <property type="match status" value="1"/>
</dbReference>
<dbReference type="SMART" id="SM00304">
    <property type="entry name" value="HAMP"/>
    <property type="match status" value="1"/>
</dbReference>
<evidence type="ECO:0000256" key="1">
    <source>
        <dbReference type="ARBA" id="ARBA00000085"/>
    </source>
</evidence>
<dbReference type="CDD" id="cd00082">
    <property type="entry name" value="HisKA"/>
    <property type="match status" value="1"/>
</dbReference>
<evidence type="ECO:0000256" key="5">
    <source>
        <dbReference type="ARBA" id="ARBA00022553"/>
    </source>
</evidence>
<dbReference type="CDD" id="cd00075">
    <property type="entry name" value="HATPase"/>
    <property type="match status" value="1"/>
</dbReference>
<feature type="transmembrane region" description="Helical" evidence="12">
    <location>
        <begin position="12"/>
        <end position="34"/>
    </location>
</feature>
<feature type="domain" description="Histidine kinase" evidence="13">
    <location>
        <begin position="241"/>
        <end position="457"/>
    </location>
</feature>
<keyword evidence="12" id="KW-0812">Transmembrane</keyword>
<keyword evidence="11 12" id="KW-0472">Membrane</keyword>
<name>A0A0V8GD51_9BACL</name>
<accession>A0A0V8GD51</accession>
<evidence type="ECO:0000259" key="14">
    <source>
        <dbReference type="PROSITE" id="PS50885"/>
    </source>
</evidence>
<dbReference type="FunFam" id="1.10.287.130:FF:000001">
    <property type="entry name" value="Two-component sensor histidine kinase"/>
    <property type="match status" value="1"/>
</dbReference>
<dbReference type="GO" id="GO:0004721">
    <property type="term" value="F:phosphoprotein phosphatase activity"/>
    <property type="evidence" value="ECO:0007669"/>
    <property type="project" value="TreeGrafter"/>
</dbReference>
<dbReference type="SMART" id="SM00388">
    <property type="entry name" value="HisKA"/>
    <property type="match status" value="1"/>
</dbReference>
<evidence type="ECO:0000256" key="6">
    <source>
        <dbReference type="ARBA" id="ARBA00022679"/>
    </source>
</evidence>
<evidence type="ECO:0000256" key="4">
    <source>
        <dbReference type="ARBA" id="ARBA00022475"/>
    </source>
</evidence>
<dbReference type="GO" id="GO:0016036">
    <property type="term" value="P:cellular response to phosphate starvation"/>
    <property type="evidence" value="ECO:0007669"/>
    <property type="project" value="TreeGrafter"/>
</dbReference>
<evidence type="ECO:0000256" key="12">
    <source>
        <dbReference type="SAM" id="Phobius"/>
    </source>
</evidence>
<dbReference type="InterPro" id="IPR004358">
    <property type="entry name" value="Sig_transdc_His_kin-like_C"/>
</dbReference>
<dbReference type="EMBL" id="LNQL01000005">
    <property type="protein sequence ID" value="KSU48216.1"/>
    <property type="molecule type" value="Genomic_DNA"/>
</dbReference>
<dbReference type="InterPro" id="IPR003594">
    <property type="entry name" value="HATPase_dom"/>
</dbReference>
<dbReference type="InterPro" id="IPR003661">
    <property type="entry name" value="HisK_dim/P_dom"/>
</dbReference>
<dbReference type="InterPro" id="IPR050351">
    <property type="entry name" value="BphY/WalK/GraS-like"/>
</dbReference>
<dbReference type="SMART" id="SM00387">
    <property type="entry name" value="HATPase_c"/>
    <property type="match status" value="1"/>
</dbReference>
<dbReference type="Gene3D" id="1.10.287.130">
    <property type="match status" value="1"/>
</dbReference>
<evidence type="ECO:0000256" key="8">
    <source>
        <dbReference type="ARBA" id="ARBA00022777"/>
    </source>
</evidence>
<keyword evidence="4" id="KW-1003">Cell membrane</keyword>